<protein>
    <recommendedName>
        <fullName evidence="1">HNH/Endo VII superfamily nuclease toxins domain-containing protein</fullName>
    </recommendedName>
</protein>
<organism evidence="2 3">
    <name type="scientific">Pseudomonas cyclaminis</name>
    <dbReference type="NCBI Taxonomy" id="2781239"/>
    <lineage>
        <taxon>Bacteria</taxon>
        <taxon>Pseudomonadati</taxon>
        <taxon>Pseudomonadota</taxon>
        <taxon>Gammaproteobacteria</taxon>
        <taxon>Pseudomonadales</taxon>
        <taxon>Pseudomonadaceae</taxon>
        <taxon>Pseudomonas</taxon>
    </lineage>
</organism>
<evidence type="ECO:0000313" key="2">
    <source>
        <dbReference type="EMBL" id="MBE8589463.1"/>
    </source>
</evidence>
<dbReference type="EMBL" id="JADDUM010000001">
    <property type="protein sequence ID" value="MBE8589463.1"/>
    <property type="molecule type" value="Genomic_DNA"/>
</dbReference>
<gene>
    <name evidence="2" type="ORF">IQK56_00065</name>
</gene>
<dbReference type="Proteomes" id="UP000613075">
    <property type="component" value="Unassembled WGS sequence"/>
</dbReference>
<accession>A0ABR9SKK9</accession>
<dbReference type="Pfam" id="PF15657">
    <property type="entry name" value="Tox-HNH-EHHH"/>
    <property type="match status" value="1"/>
</dbReference>
<reference evidence="2 3" key="1">
    <citation type="submission" date="2020-10" db="EMBL/GenBank/DDBJ databases">
        <title>The draft genomes of Cyclamen pathogen Pseudomonas sp.</title>
        <authorList>
            <person name="Fujikawa T."/>
            <person name="Sawada H."/>
        </authorList>
    </citation>
    <scope>NUCLEOTIDE SEQUENCE [LARGE SCALE GENOMIC DNA]</scope>
    <source>
        <strain evidence="2 3">MAFF 301449</strain>
    </source>
</reference>
<keyword evidence="3" id="KW-1185">Reference proteome</keyword>
<evidence type="ECO:0000259" key="1">
    <source>
        <dbReference type="Pfam" id="PF15657"/>
    </source>
</evidence>
<name>A0ABR9SKK9_9PSED</name>
<sequence>MGRVYVFSLKNGHLTTIYEHSLGHLEGNHGPHFNTKNTIHEIKTPLKICDNSHTYFKRSK</sequence>
<evidence type="ECO:0000313" key="3">
    <source>
        <dbReference type="Proteomes" id="UP000613075"/>
    </source>
</evidence>
<dbReference type="InterPro" id="IPR028048">
    <property type="entry name" value="Tox-HNH-EHHH"/>
</dbReference>
<comment type="caution">
    <text evidence="2">The sequence shown here is derived from an EMBL/GenBank/DDBJ whole genome shotgun (WGS) entry which is preliminary data.</text>
</comment>
<proteinExistence type="predicted"/>
<feature type="domain" description="HNH/Endo VII superfamily nuclease toxins" evidence="1">
    <location>
        <begin position="1"/>
        <end position="38"/>
    </location>
</feature>